<gene>
    <name evidence="1" type="ORF">ACFSUL_14830</name>
</gene>
<keyword evidence="2" id="KW-1185">Reference proteome</keyword>
<dbReference type="EMBL" id="JBHUMF010000031">
    <property type="protein sequence ID" value="MFD2682014.1"/>
    <property type="molecule type" value="Genomic_DNA"/>
</dbReference>
<reference evidence="2" key="1">
    <citation type="journal article" date="2019" name="Int. J. Syst. Evol. Microbiol.">
        <title>The Global Catalogue of Microorganisms (GCM) 10K type strain sequencing project: providing services to taxonomists for standard genome sequencing and annotation.</title>
        <authorList>
            <consortium name="The Broad Institute Genomics Platform"/>
            <consortium name="The Broad Institute Genome Sequencing Center for Infectious Disease"/>
            <person name="Wu L."/>
            <person name="Ma J."/>
        </authorList>
    </citation>
    <scope>NUCLEOTIDE SEQUENCE [LARGE SCALE GENOMIC DNA]</scope>
    <source>
        <strain evidence="2">KCTC 3913</strain>
    </source>
</reference>
<sequence>MEVNMSQNDVMAEIQQLNENGVVLNKKKLKKSHPELMRSALHYFPDWDSAVDKSTS</sequence>
<protein>
    <submittedName>
        <fullName evidence="1">Uncharacterized protein</fullName>
    </submittedName>
</protein>
<evidence type="ECO:0000313" key="2">
    <source>
        <dbReference type="Proteomes" id="UP001597506"/>
    </source>
</evidence>
<dbReference type="Proteomes" id="UP001597506">
    <property type="component" value="Unassembled WGS sequence"/>
</dbReference>
<evidence type="ECO:0000313" key="1">
    <source>
        <dbReference type="EMBL" id="MFD2682014.1"/>
    </source>
</evidence>
<organism evidence="1 2">
    <name type="scientific">Bacillus seohaeanensis</name>
    <dbReference type="NCBI Taxonomy" id="284580"/>
    <lineage>
        <taxon>Bacteria</taxon>
        <taxon>Bacillati</taxon>
        <taxon>Bacillota</taxon>
        <taxon>Bacilli</taxon>
        <taxon>Bacillales</taxon>
        <taxon>Bacillaceae</taxon>
        <taxon>Bacillus</taxon>
    </lineage>
</organism>
<name>A0ABW5RVM6_9BACI</name>
<dbReference type="RefSeq" id="WP_377936681.1">
    <property type="nucleotide sequence ID" value="NZ_JBHUMF010000031.1"/>
</dbReference>
<accession>A0ABW5RVM6</accession>
<comment type="caution">
    <text evidence="1">The sequence shown here is derived from an EMBL/GenBank/DDBJ whole genome shotgun (WGS) entry which is preliminary data.</text>
</comment>
<proteinExistence type="predicted"/>